<feature type="compositionally biased region" description="Basic and acidic residues" evidence="1">
    <location>
        <begin position="1016"/>
        <end position="1037"/>
    </location>
</feature>
<reference evidence="2" key="2">
    <citation type="submission" date="2023-05" db="EMBL/GenBank/DDBJ databases">
        <authorList>
            <consortium name="Lawrence Berkeley National Laboratory"/>
            <person name="Steindorff A."/>
            <person name="Hensen N."/>
            <person name="Bonometti L."/>
            <person name="Westerberg I."/>
            <person name="Brannstrom I.O."/>
            <person name="Guillou S."/>
            <person name="Cros-Aarteil S."/>
            <person name="Calhoun S."/>
            <person name="Haridas S."/>
            <person name="Kuo A."/>
            <person name="Mondo S."/>
            <person name="Pangilinan J."/>
            <person name="Riley R."/>
            <person name="Labutti K."/>
            <person name="Andreopoulos B."/>
            <person name="Lipzen A."/>
            <person name="Chen C."/>
            <person name="Yanf M."/>
            <person name="Daum C."/>
            <person name="Ng V."/>
            <person name="Clum A."/>
            <person name="Ohm R."/>
            <person name="Martin F."/>
            <person name="Silar P."/>
            <person name="Natvig D."/>
            <person name="Lalanne C."/>
            <person name="Gautier V."/>
            <person name="Ament-Velasquez S.L."/>
            <person name="Kruys A."/>
            <person name="Hutchinson M.I."/>
            <person name="Powell A.J."/>
            <person name="Barry K."/>
            <person name="Miller A.N."/>
            <person name="Grigoriev I.V."/>
            <person name="Debuchy R."/>
            <person name="Gladieux P."/>
            <person name="Thoren M.H."/>
            <person name="Johannesson H."/>
        </authorList>
    </citation>
    <scope>NUCLEOTIDE SEQUENCE</scope>
    <source>
        <strain evidence="2">CBS 892.96</strain>
    </source>
</reference>
<feature type="compositionally biased region" description="Low complexity" evidence="1">
    <location>
        <begin position="714"/>
        <end position="725"/>
    </location>
</feature>
<feature type="region of interest" description="Disordered" evidence="1">
    <location>
        <begin position="139"/>
        <end position="215"/>
    </location>
</feature>
<proteinExistence type="predicted"/>
<reference evidence="2" key="1">
    <citation type="journal article" date="2023" name="Mol. Phylogenet. Evol.">
        <title>Genome-scale phylogeny and comparative genomics of the fungal order Sordariales.</title>
        <authorList>
            <person name="Hensen N."/>
            <person name="Bonometti L."/>
            <person name="Westerberg I."/>
            <person name="Brannstrom I.O."/>
            <person name="Guillou S."/>
            <person name="Cros-Aarteil S."/>
            <person name="Calhoun S."/>
            <person name="Haridas S."/>
            <person name="Kuo A."/>
            <person name="Mondo S."/>
            <person name="Pangilinan J."/>
            <person name="Riley R."/>
            <person name="LaButti K."/>
            <person name="Andreopoulos B."/>
            <person name="Lipzen A."/>
            <person name="Chen C."/>
            <person name="Yan M."/>
            <person name="Daum C."/>
            <person name="Ng V."/>
            <person name="Clum A."/>
            <person name="Steindorff A."/>
            <person name="Ohm R.A."/>
            <person name="Martin F."/>
            <person name="Silar P."/>
            <person name="Natvig D.O."/>
            <person name="Lalanne C."/>
            <person name="Gautier V."/>
            <person name="Ament-Velasquez S.L."/>
            <person name="Kruys A."/>
            <person name="Hutchinson M.I."/>
            <person name="Powell A.J."/>
            <person name="Barry K."/>
            <person name="Miller A.N."/>
            <person name="Grigoriev I.V."/>
            <person name="Debuchy R."/>
            <person name="Gladieux P."/>
            <person name="Hiltunen Thoren M."/>
            <person name="Johannesson H."/>
        </authorList>
    </citation>
    <scope>NUCLEOTIDE SEQUENCE</scope>
    <source>
        <strain evidence="2">CBS 892.96</strain>
    </source>
</reference>
<feature type="compositionally biased region" description="Basic and acidic residues" evidence="1">
    <location>
        <begin position="987"/>
        <end position="1001"/>
    </location>
</feature>
<name>A0AAN6WA35_9PEZI</name>
<feature type="compositionally biased region" description="Basic and acidic residues" evidence="1">
    <location>
        <begin position="1086"/>
        <end position="1101"/>
    </location>
</feature>
<protein>
    <submittedName>
        <fullName evidence="2">Uncharacterized protein</fullName>
    </submittedName>
</protein>
<comment type="caution">
    <text evidence="2">The sequence shown here is derived from an EMBL/GenBank/DDBJ whole genome shotgun (WGS) entry which is preliminary data.</text>
</comment>
<feature type="region of interest" description="Disordered" evidence="1">
    <location>
        <begin position="926"/>
        <end position="1163"/>
    </location>
</feature>
<feature type="compositionally biased region" description="Low complexity" evidence="1">
    <location>
        <begin position="1151"/>
        <end position="1163"/>
    </location>
</feature>
<feature type="region of interest" description="Disordered" evidence="1">
    <location>
        <begin position="1215"/>
        <end position="1238"/>
    </location>
</feature>
<feature type="region of interest" description="Disordered" evidence="1">
    <location>
        <begin position="862"/>
        <end position="906"/>
    </location>
</feature>
<evidence type="ECO:0000313" key="3">
    <source>
        <dbReference type="Proteomes" id="UP001302321"/>
    </source>
</evidence>
<feature type="region of interest" description="Disordered" evidence="1">
    <location>
        <begin position="515"/>
        <end position="771"/>
    </location>
</feature>
<feature type="compositionally biased region" description="Basic and acidic residues" evidence="1">
    <location>
        <begin position="618"/>
        <end position="641"/>
    </location>
</feature>
<feature type="compositionally biased region" description="Polar residues" evidence="1">
    <location>
        <begin position="866"/>
        <end position="901"/>
    </location>
</feature>
<accession>A0AAN6WA35</accession>
<feature type="compositionally biased region" description="Basic and acidic residues" evidence="1">
    <location>
        <begin position="574"/>
        <end position="586"/>
    </location>
</feature>
<feature type="compositionally biased region" description="Acidic residues" evidence="1">
    <location>
        <begin position="596"/>
        <end position="605"/>
    </location>
</feature>
<evidence type="ECO:0000313" key="2">
    <source>
        <dbReference type="EMBL" id="KAK4178184.1"/>
    </source>
</evidence>
<sequence>MTRTGMSFVQVIRTFRLTMSEAGNLMNLVGQEQRKIDSFDEEVKRHLHTADLTWMDEYNKTHTPLITDHLTAKEIRQAKAFMRFTGFEDIASKLGEYVGVGAGRRFPILLNHFWGDGFKDLPPHFKAFCSEELEKMVSTWDDGREERPPPMSTPEMHVRLDPPPGTINPRRLVNSSEPAPPAQDPPIQGHSAGETPVGEPSSGNPPVPVSSAPSSLPPNLYGRYLHGLPTVDTGYHSAIQAQPAHPVQHGLPLYLPDPRHGVPINPFATLPPPSMPHNLAHSQHGAWQPCLPVQGQPHFPQWPQRQQMYHDRGMYWTSPVPRYREPANSHFTMAIGGGQSPVQAPVIIRRPYPPPPAHYQQLPGVNIAQPGQYQQFNLSPVFGHVSKGVDVSNSEGTPPEAGPQSHFRPLGPMDNHLQQVANHGRSMGAAQNAPHHVANLPMMGFVPQRQAISSTAGLGMASAGELSRQNMASGSRLKVPLLSAAQLAFLYDTYDKPRPSMGTLNYTAAHVARSAQGNPSNPIFGAQSALQHARPAGNMEQEDSRMPDAQPVKEVSDDPLLKYSPPKIQQRDASLQKDVEEWRSKFQDTWTSESESAADNDEEEILPPMPTRPNHARKFQEDDKSDEDFVLRKDDEVQEKKKEKRVKVSLPVASRKRAASAVSASAGATKRPRRAMKRFADTAAPVSGTANKRKAAQSGESQVAPKRRRANDEASTTRASSATSRNLRRRSAPAAGGVSEGGEHDDGKKSKPAKSRRQPGGIWGNADTIFTNDRGDFLKRSEVAALPNTKYRPGGSFGGGKWQEEDTGVIWLPVNPSEQCRKNSAEKETTANCAPGAEVIGAGEKKTKKSTKASQVVKKSIRLVSQEATPSPTQIGSSQATQSSATIRNSSPAMTPETQSFEEFLSSKGLHTREMFDTDSLFRQYVSSLGPPFSTHPDAPTLASTSKVKSLDNYIPPQTRDEHETYLAAQKTAEDEGSQPQDQATQENDKPVQEQTEEKTQEYSQESTRAEAQGKPQEKSQDMSHEKPRNKSEDKSQEQSQGRPQKKSEKGIQEATPKTIGDAIKETLETTGEAAKEIQEQTPVVKEAEKNNLPELLKEQGLDLDDPPALDTTEQLGRYSKRLRSAPLGLLPRRASSSRCASPTKEPPTKEPTATVTATKQTAAKNTATKIAETKEAAAKETDIQNVVTENATTVEPVSQNLVNLETMDGVMIIRTLRPRKGKEEDRGNSPAGPSEKK</sequence>
<feature type="compositionally biased region" description="Basic and acidic residues" evidence="1">
    <location>
        <begin position="1063"/>
        <end position="1079"/>
    </location>
</feature>
<keyword evidence="3" id="KW-1185">Reference proteome</keyword>
<organism evidence="2 3">
    <name type="scientific">Triangularia setosa</name>
    <dbReference type="NCBI Taxonomy" id="2587417"/>
    <lineage>
        <taxon>Eukaryota</taxon>
        <taxon>Fungi</taxon>
        <taxon>Dikarya</taxon>
        <taxon>Ascomycota</taxon>
        <taxon>Pezizomycotina</taxon>
        <taxon>Sordariomycetes</taxon>
        <taxon>Sordariomycetidae</taxon>
        <taxon>Sordariales</taxon>
        <taxon>Podosporaceae</taxon>
        <taxon>Triangularia</taxon>
    </lineage>
</organism>
<dbReference type="EMBL" id="MU866145">
    <property type="protein sequence ID" value="KAK4178184.1"/>
    <property type="molecule type" value="Genomic_DNA"/>
</dbReference>
<feature type="compositionally biased region" description="Low complexity" evidence="1">
    <location>
        <begin position="1133"/>
        <end position="1144"/>
    </location>
</feature>
<dbReference type="Proteomes" id="UP001302321">
    <property type="component" value="Unassembled WGS sequence"/>
</dbReference>
<gene>
    <name evidence="2" type="ORF">QBC36DRAFT_183249</name>
</gene>
<evidence type="ECO:0000256" key="1">
    <source>
        <dbReference type="SAM" id="MobiDB-lite"/>
    </source>
</evidence>
<feature type="compositionally biased region" description="Low complexity" evidence="1">
    <location>
        <begin position="659"/>
        <end position="668"/>
    </location>
</feature>
<dbReference type="AlphaFoldDB" id="A0AAN6WA35"/>